<dbReference type="EMBL" id="UFUZ01000001">
    <property type="protein sequence ID" value="SUX27313.1"/>
    <property type="molecule type" value="Genomic_DNA"/>
</dbReference>
<evidence type="ECO:0000256" key="4">
    <source>
        <dbReference type="PROSITE-ProRule" id="PRU00510"/>
    </source>
</evidence>
<proteinExistence type="predicted"/>
<evidence type="ECO:0000313" key="9">
    <source>
        <dbReference type="Proteomes" id="UP000535305"/>
    </source>
</evidence>
<reference evidence="7 8" key="1">
    <citation type="submission" date="2018-06" db="EMBL/GenBank/DDBJ databases">
        <authorList>
            <consortium name="Pathogen Informatics"/>
            <person name="Doyle S."/>
        </authorList>
    </citation>
    <scope>NUCLEOTIDE SEQUENCE [LARGE SCALE GENOMIC DNA]</scope>
    <source>
        <strain evidence="7 8">NCTC12264</strain>
    </source>
</reference>
<keyword evidence="3" id="KW-0862">Zinc</keyword>
<evidence type="ECO:0000256" key="1">
    <source>
        <dbReference type="ARBA" id="ARBA00022723"/>
    </source>
</evidence>
<dbReference type="RefSeq" id="WP_004277842.1">
    <property type="nucleotide sequence ID" value="NZ_CABKPM010000001.1"/>
</dbReference>
<evidence type="ECO:0000313" key="6">
    <source>
        <dbReference type="EMBL" id="EAJ1621824.1"/>
    </source>
</evidence>
<protein>
    <submittedName>
        <fullName evidence="7">C4-type zinc finger protein, DksA/TraR family</fullName>
    </submittedName>
    <submittedName>
        <fullName evidence="6">RNA polymerase-binding protein DksA</fullName>
    </submittedName>
</protein>
<dbReference type="InterPro" id="IPR020458">
    <property type="entry name" value="Znf_DskA_TraR_CS"/>
</dbReference>
<organism evidence="7 8">
    <name type="scientific">Campylobacter upsaliensis</name>
    <dbReference type="NCBI Taxonomy" id="28080"/>
    <lineage>
        <taxon>Bacteria</taxon>
        <taxon>Pseudomonadati</taxon>
        <taxon>Campylobacterota</taxon>
        <taxon>Epsilonproteobacteria</taxon>
        <taxon>Campylobacterales</taxon>
        <taxon>Campylobacteraceae</taxon>
        <taxon>Campylobacter</taxon>
    </lineage>
</organism>
<gene>
    <name evidence="7" type="primary">dksA</name>
    <name evidence="6" type="ORF">CT510_04025</name>
    <name evidence="7" type="ORF">NCTC12264_01557</name>
</gene>
<feature type="domain" description="Zinc finger DksA/TraR C4-type" evidence="5">
    <location>
        <begin position="80"/>
        <end position="114"/>
    </location>
</feature>
<dbReference type="SUPFAM" id="SSF109635">
    <property type="entry name" value="DnaK suppressor protein DksA, alpha-hairpin domain"/>
    <property type="match status" value="1"/>
</dbReference>
<dbReference type="Pfam" id="PF01258">
    <property type="entry name" value="zf-dskA_traR"/>
    <property type="match status" value="1"/>
</dbReference>
<dbReference type="InterPro" id="IPR037187">
    <property type="entry name" value="DnaK_N"/>
</dbReference>
<evidence type="ECO:0000256" key="3">
    <source>
        <dbReference type="ARBA" id="ARBA00022833"/>
    </source>
</evidence>
<keyword evidence="9" id="KW-1185">Reference proteome</keyword>
<dbReference type="EMBL" id="AABVLA010000012">
    <property type="protein sequence ID" value="EAJ1621824.1"/>
    <property type="molecule type" value="Genomic_DNA"/>
</dbReference>
<dbReference type="PANTHER" id="PTHR33823:SF4">
    <property type="entry name" value="GENERAL STRESS PROTEIN 16O"/>
    <property type="match status" value="1"/>
</dbReference>
<sequence length="118" mass="13737">MKTSDLKFFENFLQERKKIILENIQSNSKEIEALHNSAPSDSVDFSTIEINSQIDFAISANLKQELKEIEESLKKIQHKNYGICESCDEFIDIERLKVKPHARYCIVCREIVEKGNMQ</sequence>
<feature type="zinc finger region" description="dksA C4-type" evidence="4">
    <location>
        <begin position="84"/>
        <end position="108"/>
    </location>
</feature>
<dbReference type="Gene3D" id="1.20.120.910">
    <property type="entry name" value="DksA, coiled-coil domain"/>
    <property type="match status" value="1"/>
</dbReference>
<dbReference type="Proteomes" id="UP000535305">
    <property type="component" value="Unassembled WGS sequence"/>
</dbReference>
<dbReference type="SUPFAM" id="SSF57716">
    <property type="entry name" value="Glucocorticoid receptor-like (DNA-binding domain)"/>
    <property type="match status" value="1"/>
</dbReference>
<dbReference type="PROSITE" id="PS01102">
    <property type="entry name" value="ZF_DKSA_1"/>
    <property type="match status" value="1"/>
</dbReference>
<name>A0A381EK57_CAMUP</name>
<dbReference type="NCBIfam" id="NF033459">
    <property type="entry name" value="DksA_like"/>
    <property type="match status" value="1"/>
</dbReference>
<dbReference type="GeneID" id="77231351"/>
<keyword evidence="1" id="KW-0479">Metal-binding</keyword>
<dbReference type="InterPro" id="IPR000962">
    <property type="entry name" value="Znf_DskA_TraR"/>
</dbReference>
<accession>A0A381EK57</accession>
<evidence type="ECO:0000256" key="2">
    <source>
        <dbReference type="ARBA" id="ARBA00022771"/>
    </source>
</evidence>
<dbReference type="Proteomes" id="UP000254161">
    <property type="component" value="Unassembled WGS sequence"/>
</dbReference>
<evidence type="ECO:0000259" key="5">
    <source>
        <dbReference type="Pfam" id="PF01258"/>
    </source>
</evidence>
<dbReference type="AlphaFoldDB" id="A0A381EK57"/>
<keyword evidence="2" id="KW-0863">Zinc-finger</keyword>
<reference evidence="6 9" key="2">
    <citation type="submission" date="2018-06" db="EMBL/GenBank/DDBJ databases">
        <authorList>
            <consortium name="PulseNet: The National Subtyping Network for Foodborne Disease Surveillance"/>
            <person name="Tarr C.L."/>
            <person name="Trees E."/>
            <person name="Katz L.S."/>
            <person name="Carleton-Romer H.A."/>
            <person name="Stroika S."/>
            <person name="Kucerova Z."/>
            <person name="Roache K.F."/>
            <person name="Sabol A.L."/>
            <person name="Besser J."/>
            <person name="Gerner-Smidt P."/>
        </authorList>
    </citation>
    <scope>NUCLEOTIDE SEQUENCE [LARGE SCALE GENOMIC DNA]</scope>
    <source>
        <strain evidence="6 9">PNUSAC003104</strain>
    </source>
</reference>
<evidence type="ECO:0000313" key="8">
    <source>
        <dbReference type="Proteomes" id="UP000254161"/>
    </source>
</evidence>
<dbReference type="GO" id="GO:0008270">
    <property type="term" value="F:zinc ion binding"/>
    <property type="evidence" value="ECO:0007669"/>
    <property type="project" value="UniProtKB-KW"/>
</dbReference>
<dbReference type="PROSITE" id="PS51128">
    <property type="entry name" value="ZF_DKSA_2"/>
    <property type="match status" value="1"/>
</dbReference>
<dbReference type="PANTHER" id="PTHR33823">
    <property type="entry name" value="RNA POLYMERASE-BINDING TRANSCRIPTION FACTOR DKSA-RELATED"/>
    <property type="match status" value="1"/>
</dbReference>
<dbReference type="GeneID" id="58538073"/>
<evidence type="ECO:0000313" key="7">
    <source>
        <dbReference type="EMBL" id="SUX27313.1"/>
    </source>
</evidence>